<dbReference type="GO" id="GO:0005886">
    <property type="term" value="C:plasma membrane"/>
    <property type="evidence" value="ECO:0007669"/>
    <property type="project" value="TreeGrafter"/>
</dbReference>
<dbReference type="GO" id="GO:0015137">
    <property type="term" value="F:citrate transmembrane transporter activity"/>
    <property type="evidence" value="ECO:0007669"/>
    <property type="project" value="InterPro"/>
</dbReference>
<dbReference type="InterPro" id="IPR003474">
    <property type="entry name" value="Glcn_transporter"/>
</dbReference>
<organism evidence="8 9">
    <name type="scientific">Acidaminococcus intestini (strain RyC-MR95)</name>
    <dbReference type="NCBI Taxonomy" id="568816"/>
    <lineage>
        <taxon>Bacteria</taxon>
        <taxon>Bacillati</taxon>
        <taxon>Bacillota</taxon>
        <taxon>Negativicutes</taxon>
        <taxon>Acidaminococcales</taxon>
        <taxon>Acidaminococcaceae</taxon>
        <taxon>Acidaminococcus</taxon>
    </lineage>
</organism>
<feature type="transmembrane region" description="Helical" evidence="6">
    <location>
        <begin position="130"/>
        <end position="150"/>
    </location>
</feature>
<proteinExistence type="predicted"/>
<evidence type="ECO:0000256" key="5">
    <source>
        <dbReference type="ARBA" id="ARBA00023136"/>
    </source>
</evidence>
<dbReference type="EMBL" id="CP003058">
    <property type="protein sequence ID" value="AEQ21379.1"/>
    <property type="molecule type" value="Genomic_DNA"/>
</dbReference>
<name>G4Q6N1_ACIIR</name>
<evidence type="ECO:0000313" key="9">
    <source>
        <dbReference type="Proteomes" id="UP000007093"/>
    </source>
</evidence>
<feature type="transmembrane region" description="Helical" evidence="6">
    <location>
        <begin position="282"/>
        <end position="302"/>
    </location>
</feature>
<keyword evidence="4 6" id="KW-1133">Transmembrane helix</keyword>
<feature type="transmembrane region" description="Helical" evidence="6">
    <location>
        <begin position="85"/>
        <end position="118"/>
    </location>
</feature>
<keyword evidence="2" id="KW-0813">Transport</keyword>
<feature type="transmembrane region" description="Helical" evidence="6">
    <location>
        <begin position="379"/>
        <end position="399"/>
    </location>
</feature>
<dbReference type="PANTHER" id="PTHR30354">
    <property type="entry name" value="GNT FAMILY GLUCONATE TRANSPORTER"/>
    <property type="match status" value="1"/>
</dbReference>
<keyword evidence="5 6" id="KW-0472">Membrane</keyword>
<dbReference type="Pfam" id="PF03600">
    <property type="entry name" value="CitMHS"/>
    <property type="match status" value="1"/>
</dbReference>
<comment type="subcellular location">
    <subcellularLocation>
        <location evidence="1">Membrane</location>
        <topology evidence="1">Multi-pass membrane protein</topology>
    </subcellularLocation>
</comment>
<dbReference type="PANTHER" id="PTHR30354:SF26">
    <property type="entry name" value="TRANSPORTER, PUTATIVE-RELATED"/>
    <property type="match status" value="1"/>
</dbReference>
<feature type="transmembrane region" description="Helical" evidence="6">
    <location>
        <begin position="314"/>
        <end position="334"/>
    </location>
</feature>
<keyword evidence="3 6" id="KW-0812">Transmembrane</keyword>
<evidence type="ECO:0000256" key="2">
    <source>
        <dbReference type="ARBA" id="ARBA00022448"/>
    </source>
</evidence>
<dbReference type="Proteomes" id="UP000007093">
    <property type="component" value="Chromosome"/>
</dbReference>
<feature type="transmembrane region" description="Helical" evidence="6">
    <location>
        <begin position="231"/>
        <end position="262"/>
    </location>
</feature>
<evidence type="ECO:0000313" key="8">
    <source>
        <dbReference type="EMBL" id="AEQ21379.1"/>
    </source>
</evidence>
<sequence>MIFLVVYLLISGKVSPMVIFVAVPFVAALICGFTPAQIFEFMKKGVTTTMSTAVLFLFSIVYFSIMNDVGLFDPLVNFLVKRAGNNIVLVTMATGIIATVAHLDGTTAGTMLITVPAVLPIYKKLHIRPVVICCIIAAAISIMNLVPWGGPTARTAIVTGRDVNAIWQELLPLQGLGIILILAFSAYLGMLEKARGAGINPTGKAAELTEDLNSDDGGHGETDSMKRPELVWINALVTVGVILLMCLTKIPLYGAFMIGLAFALAINFKGAKAQAKAVSNHAAAALSTPMILLTTGVFIGVLKNTKMMDAMANMLIGIMPQAIGSHLPIFIGALSGPIGMMLGTDSFFFGFMPLVLGVGEKFAASAHDIAMAMLIGKDFTILVTPHNATTFLLCGLAGVSIKEHLKFCTPYLWILSWITLAVAALIGIVGI</sequence>
<evidence type="ECO:0000256" key="6">
    <source>
        <dbReference type="SAM" id="Phobius"/>
    </source>
</evidence>
<feature type="transmembrane region" description="Helical" evidence="6">
    <location>
        <begin position="45"/>
        <end position="65"/>
    </location>
</feature>
<dbReference type="STRING" id="568816.Acin_0127"/>
<feature type="transmembrane region" description="Helical" evidence="6">
    <location>
        <begin position="411"/>
        <end position="430"/>
    </location>
</feature>
<feature type="transmembrane region" description="Helical" evidence="6">
    <location>
        <begin position="6"/>
        <end position="33"/>
    </location>
</feature>
<reference evidence="8 9" key="1">
    <citation type="journal article" date="2011" name="J. Bacteriol.">
        <title>Complete genome sequence of Acidaminococcus intestini RYC-MR95, a Gram-negative bacterium from the phylum Firmicutes.</title>
        <authorList>
            <person name="D'Auria G."/>
            <person name="Galan J.C."/>
            <person name="Rodriguez-Alcayna M."/>
            <person name="Moya A."/>
            <person name="Baquero F."/>
            <person name="Latorre A."/>
        </authorList>
    </citation>
    <scope>NUCLEOTIDE SEQUENCE [LARGE SCALE GENOMIC DNA]</scope>
    <source>
        <strain evidence="8 9">RyC-MR95</strain>
    </source>
</reference>
<dbReference type="HOGENOM" id="CLU_044454_0_0_9"/>
<dbReference type="InterPro" id="IPR014738">
    <property type="entry name" value="Citrate_transporter"/>
</dbReference>
<evidence type="ECO:0000256" key="4">
    <source>
        <dbReference type="ARBA" id="ARBA00022989"/>
    </source>
</evidence>
<dbReference type="eggNOG" id="COG2851">
    <property type="taxonomic scope" value="Bacteria"/>
</dbReference>
<evidence type="ECO:0000256" key="3">
    <source>
        <dbReference type="ARBA" id="ARBA00022692"/>
    </source>
</evidence>
<dbReference type="FunCoup" id="G4Q6N1">
    <property type="interactions" value="63"/>
</dbReference>
<dbReference type="KEGG" id="ain:Acin_0127"/>
<evidence type="ECO:0000256" key="1">
    <source>
        <dbReference type="ARBA" id="ARBA00004141"/>
    </source>
</evidence>
<dbReference type="AlphaFoldDB" id="G4Q6N1"/>
<dbReference type="InParanoid" id="G4Q6N1"/>
<dbReference type="InterPro" id="IPR004680">
    <property type="entry name" value="Cit_transptr-like_dom"/>
</dbReference>
<dbReference type="GO" id="GO:0015128">
    <property type="term" value="F:gluconate transmembrane transporter activity"/>
    <property type="evidence" value="ECO:0007669"/>
    <property type="project" value="InterPro"/>
</dbReference>
<dbReference type="NCBIfam" id="TIGR00784">
    <property type="entry name" value="citMHS"/>
    <property type="match status" value="1"/>
</dbReference>
<gene>
    <name evidence="8" type="ordered locus">Acin_0127</name>
</gene>
<feature type="domain" description="Citrate transporter-like" evidence="7">
    <location>
        <begin position="8"/>
        <end position="376"/>
    </location>
</feature>
<keyword evidence="9" id="KW-1185">Reference proteome</keyword>
<accession>G4Q6N1</accession>
<feature type="transmembrane region" description="Helical" evidence="6">
    <location>
        <begin position="170"/>
        <end position="190"/>
    </location>
</feature>
<dbReference type="PATRIC" id="fig|568816.4.peg.119"/>
<evidence type="ECO:0000259" key="7">
    <source>
        <dbReference type="Pfam" id="PF03600"/>
    </source>
</evidence>
<protein>
    <submittedName>
        <fullName evidence="8">Citrate transporter</fullName>
    </submittedName>
</protein>